<organism evidence="1 2">
    <name type="scientific">Drosophila mauritiana</name>
    <name type="common">Fruit fly</name>
    <dbReference type="NCBI Taxonomy" id="7226"/>
    <lineage>
        <taxon>Eukaryota</taxon>
        <taxon>Metazoa</taxon>
        <taxon>Ecdysozoa</taxon>
        <taxon>Arthropoda</taxon>
        <taxon>Hexapoda</taxon>
        <taxon>Insecta</taxon>
        <taxon>Pterygota</taxon>
        <taxon>Neoptera</taxon>
        <taxon>Endopterygota</taxon>
        <taxon>Diptera</taxon>
        <taxon>Brachycera</taxon>
        <taxon>Muscomorpha</taxon>
        <taxon>Ephydroidea</taxon>
        <taxon>Drosophilidae</taxon>
        <taxon>Drosophila</taxon>
        <taxon>Sophophora</taxon>
    </lineage>
</organism>
<dbReference type="GeneID" id="117140688"/>
<keyword evidence="1" id="KW-1185">Reference proteome</keyword>
<sequence length="196" mass="22391">MFFFSKIIQKMKFKLIILYTLSFVCEVAISVNSTFEKGIRKFYNTADHNQGFPICGNCTNIKNVHKNTGFTCHFEDERQVENKFGETDDKYAHCVPKDYVINGEVKNYCCFWSPKSGCSAVIGRLLFDKSSDYCDTCRGSCSGLKYSDDSVGSNKIPEYGFIMAMLISELWICNSETSKLHYKLLSFKNFINCQAC</sequence>
<dbReference type="AlphaFoldDB" id="A0A6P8JU45"/>
<protein>
    <submittedName>
        <fullName evidence="2">Uncharacterized protein LOC117140688</fullName>
    </submittedName>
</protein>
<dbReference type="Proteomes" id="UP000515162">
    <property type="component" value="Chromosome 3L"/>
</dbReference>
<accession>A0A6P8JU45</accession>
<name>A0A6P8JU45_DROMA</name>
<gene>
    <name evidence="2" type="primary">LOC117140688</name>
</gene>
<evidence type="ECO:0000313" key="2">
    <source>
        <dbReference type="RefSeq" id="XP_033159638.1"/>
    </source>
</evidence>
<evidence type="ECO:0000313" key="1">
    <source>
        <dbReference type="Proteomes" id="UP000515162"/>
    </source>
</evidence>
<reference evidence="2" key="1">
    <citation type="submission" date="2025-08" db="UniProtKB">
        <authorList>
            <consortium name="RefSeq"/>
        </authorList>
    </citation>
    <scope>IDENTIFICATION</scope>
    <source>
        <strain evidence="2">Mau12</strain>
        <tissue evidence="2">Whole Body</tissue>
    </source>
</reference>
<proteinExistence type="predicted"/>
<dbReference type="RefSeq" id="XP_033159638.1">
    <property type="nucleotide sequence ID" value="XM_033303747.1"/>
</dbReference>